<dbReference type="InterPro" id="IPR050902">
    <property type="entry name" value="ABC_Transporter_SBP"/>
</dbReference>
<dbReference type="RefSeq" id="WP_191270939.1">
    <property type="nucleotide sequence ID" value="NZ_BMXJ01000004.1"/>
</dbReference>
<evidence type="ECO:0000259" key="3">
    <source>
        <dbReference type="PROSITE" id="PS50983"/>
    </source>
</evidence>
<reference evidence="4 5" key="1">
    <citation type="submission" date="2020-10" db="EMBL/GenBank/DDBJ databases">
        <title>Sequencing the genomes of 1000 actinobacteria strains.</title>
        <authorList>
            <person name="Klenk H.-P."/>
        </authorList>
    </citation>
    <scope>NUCLEOTIDE SEQUENCE [LARGE SCALE GENOMIC DNA]</scope>
    <source>
        <strain evidence="4 5">DSM 45157</strain>
    </source>
</reference>
<accession>A0ABR9HFM9</accession>
<feature type="chain" id="PRO_5047485342" evidence="2">
    <location>
        <begin position="35"/>
        <end position="350"/>
    </location>
</feature>
<comment type="similarity">
    <text evidence="1">Belongs to the bacterial solute-binding protein 8 family.</text>
</comment>
<dbReference type="PANTHER" id="PTHR30535">
    <property type="entry name" value="VITAMIN B12-BINDING PROTEIN"/>
    <property type="match status" value="1"/>
</dbReference>
<feature type="domain" description="Fe/B12 periplasmic-binding" evidence="3">
    <location>
        <begin position="74"/>
        <end position="349"/>
    </location>
</feature>
<keyword evidence="2" id="KW-0732">Signal</keyword>
<dbReference type="PANTHER" id="PTHR30535:SF7">
    <property type="entry name" value="IRON(III) DICITRATE-BINDING PROTEIN"/>
    <property type="match status" value="1"/>
</dbReference>
<gene>
    <name evidence="4" type="ORF">H4W79_002041</name>
</gene>
<proteinExistence type="inferred from homology"/>
<dbReference type="Proteomes" id="UP000598217">
    <property type="component" value="Unassembled WGS sequence"/>
</dbReference>
<organism evidence="4 5">
    <name type="scientific">Nocardiopsis terrae</name>
    <dbReference type="NCBI Taxonomy" id="372655"/>
    <lineage>
        <taxon>Bacteria</taxon>
        <taxon>Bacillati</taxon>
        <taxon>Actinomycetota</taxon>
        <taxon>Actinomycetes</taxon>
        <taxon>Streptosporangiales</taxon>
        <taxon>Nocardiopsidaceae</taxon>
        <taxon>Nocardiopsis</taxon>
    </lineage>
</organism>
<sequence length="350" mass="36597">MTRNTTRAASRRRSRTRGLSTGWAALLAAPLVLTACGTGVTGDQAASDASDASGDTVTVTNCGRELSFDTAPGSVVGLMPSQTELLLRLGVRDSMAGQAQTEVSALPEDVAGQADGIPVLSTDAPPAREDLLAVAPDLVAAPTEYEFTAEQGFASIEQLDENGAQAYVATGGCADRRNTAQVTDVLTDVTDLGAILRVPEEAERLVQDTEERLAAVEEAISGSEQPSVAQVYVEGNSLSAIGAGIEADIIRTAGGANVFDPDSPEFADFFAAQINPEEIVSRSPEAVVFGVSGPEHEEQTREYLRDTFPEVPAVENDLLVAIPASDLYPGALGNVDAVETIARELYPDAF</sequence>
<dbReference type="InterPro" id="IPR002491">
    <property type="entry name" value="ABC_transptr_periplasmic_BD"/>
</dbReference>
<evidence type="ECO:0000313" key="5">
    <source>
        <dbReference type="Proteomes" id="UP000598217"/>
    </source>
</evidence>
<dbReference type="PROSITE" id="PS50983">
    <property type="entry name" value="FE_B12_PBP"/>
    <property type="match status" value="1"/>
</dbReference>
<keyword evidence="5" id="KW-1185">Reference proteome</keyword>
<dbReference type="Gene3D" id="3.40.50.1980">
    <property type="entry name" value="Nitrogenase molybdenum iron protein domain"/>
    <property type="match status" value="2"/>
</dbReference>
<feature type="signal peptide" evidence="2">
    <location>
        <begin position="1"/>
        <end position="34"/>
    </location>
</feature>
<evidence type="ECO:0000313" key="4">
    <source>
        <dbReference type="EMBL" id="MBE1457827.1"/>
    </source>
</evidence>
<evidence type="ECO:0000256" key="1">
    <source>
        <dbReference type="ARBA" id="ARBA00008814"/>
    </source>
</evidence>
<comment type="caution">
    <text evidence="4">The sequence shown here is derived from an EMBL/GenBank/DDBJ whole genome shotgun (WGS) entry which is preliminary data.</text>
</comment>
<name>A0ABR9HFM9_9ACTN</name>
<dbReference type="EMBL" id="JADBDY010000001">
    <property type="protein sequence ID" value="MBE1457827.1"/>
    <property type="molecule type" value="Genomic_DNA"/>
</dbReference>
<protein>
    <submittedName>
        <fullName evidence="4">Iron complex transport system substrate-binding protein</fullName>
    </submittedName>
</protein>
<dbReference type="SUPFAM" id="SSF53807">
    <property type="entry name" value="Helical backbone' metal receptor"/>
    <property type="match status" value="1"/>
</dbReference>
<dbReference type="Pfam" id="PF01497">
    <property type="entry name" value="Peripla_BP_2"/>
    <property type="match status" value="1"/>
</dbReference>
<evidence type="ECO:0000256" key="2">
    <source>
        <dbReference type="SAM" id="SignalP"/>
    </source>
</evidence>